<protein>
    <submittedName>
        <fullName evidence="2">Uncharacterized protein</fullName>
    </submittedName>
</protein>
<dbReference type="AlphaFoldDB" id="A0A5D2ZDM2"/>
<gene>
    <name evidence="2" type="ORF">E1A91_A05G326000v1</name>
</gene>
<sequence length="105" mass="11312">MSRAANGDQRYMERVPSTLFLKGFEVGTLTTTATQGKREDPSAPRPLPRPLVEPQGVTAIRSAKGHRSAPKWRIEGYGCVRRMEGAYAGGGARGGHWLAECAAEA</sequence>
<organism evidence="2 3">
    <name type="scientific">Gossypium mustelinum</name>
    <name type="common">Cotton</name>
    <name type="synonym">Gossypium caicoense</name>
    <dbReference type="NCBI Taxonomy" id="34275"/>
    <lineage>
        <taxon>Eukaryota</taxon>
        <taxon>Viridiplantae</taxon>
        <taxon>Streptophyta</taxon>
        <taxon>Embryophyta</taxon>
        <taxon>Tracheophyta</taxon>
        <taxon>Spermatophyta</taxon>
        <taxon>Magnoliopsida</taxon>
        <taxon>eudicotyledons</taxon>
        <taxon>Gunneridae</taxon>
        <taxon>Pentapetalae</taxon>
        <taxon>rosids</taxon>
        <taxon>malvids</taxon>
        <taxon>Malvales</taxon>
        <taxon>Malvaceae</taxon>
        <taxon>Malvoideae</taxon>
        <taxon>Gossypium</taxon>
    </lineage>
</organism>
<reference evidence="2 3" key="1">
    <citation type="submission" date="2019-07" db="EMBL/GenBank/DDBJ databases">
        <title>WGS assembly of Gossypium mustelinum.</title>
        <authorList>
            <person name="Chen Z.J."/>
            <person name="Sreedasyam A."/>
            <person name="Ando A."/>
            <person name="Song Q."/>
            <person name="De L."/>
            <person name="Hulse-Kemp A."/>
            <person name="Ding M."/>
            <person name="Ye W."/>
            <person name="Kirkbride R."/>
            <person name="Jenkins J."/>
            <person name="Plott C."/>
            <person name="Lovell J."/>
            <person name="Lin Y.-M."/>
            <person name="Vaughn R."/>
            <person name="Liu B."/>
            <person name="Li W."/>
            <person name="Simpson S."/>
            <person name="Scheffler B."/>
            <person name="Saski C."/>
            <person name="Grover C."/>
            <person name="Hu G."/>
            <person name="Conover J."/>
            <person name="Carlson J."/>
            <person name="Shu S."/>
            <person name="Boston L."/>
            <person name="Williams M."/>
            <person name="Peterson D."/>
            <person name="Mcgee K."/>
            <person name="Jones D."/>
            <person name="Wendel J."/>
            <person name="Stelly D."/>
            <person name="Grimwood J."/>
            <person name="Schmutz J."/>
        </authorList>
    </citation>
    <scope>NUCLEOTIDE SEQUENCE [LARGE SCALE GENOMIC DNA]</scope>
    <source>
        <strain evidence="2">1408120.09</strain>
    </source>
</reference>
<proteinExistence type="predicted"/>
<evidence type="ECO:0000256" key="1">
    <source>
        <dbReference type="SAM" id="MobiDB-lite"/>
    </source>
</evidence>
<dbReference type="Proteomes" id="UP000323597">
    <property type="component" value="Chromosome A05"/>
</dbReference>
<dbReference type="EMBL" id="CM017640">
    <property type="protein sequence ID" value="TYJ36702.1"/>
    <property type="molecule type" value="Genomic_DNA"/>
</dbReference>
<keyword evidence="3" id="KW-1185">Reference proteome</keyword>
<name>A0A5D2ZDM2_GOSMU</name>
<feature type="region of interest" description="Disordered" evidence="1">
    <location>
        <begin position="30"/>
        <end position="53"/>
    </location>
</feature>
<accession>A0A5D2ZDM2</accession>
<evidence type="ECO:0000313" key="2">
    <source>
        <dbReference type="EMBL" id="TYJ36702.1"/>
    </source>
</evidence>
<evidence type="ECO:0000313" key="3">
    <source>
        <dbReference type="Proteomes" id="UP000323597"/>
    </source>
</evidence>